<feature type="domain" description="HTH cro/C1-type" evidence="1">
    <location>
        <begin position="14"/>
        <end position="70"/>
    </location>
</feature>
<dbReference type="RefSeq" id="WP_257769985.1">
    <property type="nucleotide sequence ID" value="NZ_CP102480.1"/>
</dbReference>
<dbReference type="Gene3D" id="1.10.260.40">
    <property type="entry name" value="lambda repressor-like DNA-binding domains"/>
    <property type="match status" value="1"/>
</dbReference>
<gene>
    <name evidence="2" type="ORF">NUH88_03440</name>
</gene>
<name>A0A9J7AUG9_9PROT</name>
<dbReference type="InterPro" id="IPR001387">
    <property type="entry name" value="Cro/C1-type_HTH"/>
</dbReference>
<dbReference type="PROSITE" id="PS50943">
    <property type="entry name" value="HTH_CROC1"/>
    <property type="match status" value="1"/>
</dbReference>
<dbReference type="SUPFAM" id="SSF47413">
    <property type="entry name" value="lambda repressor-like DNA-binding domains"/>
    <property type="match status" value="1"/>
</dbReference>
<sequence length="287" mass="32632">MDRRDTVEIFRTRLAESMERAGVNRSGLAKRVGVDRSTLSQLLSAENDRLPRADTVAAIAAALQVSLDWLLGLTQQEQLGAEILQRSIHVTEASRAATDRNIAEWHAEAAGYKIRYVPSNLPDQIKTPEVVAYEHGAVEDFERESAIERTQDRLAYTRRPDTDIEICMSRQALDDFAAGAGIWHDLAPDLRLTQLEQILRLHEELYPRMRIYLFDGRMVYSAPLTIFGPLRASLYLGQSFFVFNTTEHIRTLTRHFDQLIRDAVVQSHALPDHVRNLIRTFPKGAPE</sequence>
<dbReference type="KEGG" id="naci:NUH88_03440"/>
<evidence type="ECO:0000313" key="3">
    <source>
        <dbReference type="Proteomes" id="UP001060336"/>
    </source>
</evidence>
<proteinExistence type="predicted"/>
<dbReference type="GO" id="GO:0003677">
    <property type="term" value="F:DNA binding"/>
    <property type="evidence" value="ECO:0007669"/>
    <property type="project" value="InterPro"/>
</dbReference>
<evidence type="ECO:0000313" key="2">
    <source>
        <dbReference type="EMBL" id="UUX50758.1"/>
    </source>
</evidence>
<dbReference type="AlphaFoldDB" id="A0A9J7AUG9"/>
<reference evidence="2" key="1">
    <citation type="submission" date="2022-08" db="EMBL/GenBank/DDBJ databases">
        <title>Nisaea acidiphila sp. nov., isolated from a marine algal debris and emended description of the genus Nisaea Urios et al. 2008.</title>
        <authorList>
            <person name="Kwon K."/>
        </authorList>
    </citation>
    <scope>NUCLEOTIDE SEQUENCE</scope>
    <source>
        <strain evidence="2">MEBiC11861</strain>
    </source>
</reference>
<evidence type="ECO:0000259" key="1">
    <source>
        <dbReference type="PROSITE" id="PS50943"/>
    </source>
</evidence>
<protein>
    <submittedName>
        <fullName evidence="2">Helix-turn-helix domain-containing protein</fullName>
    </submittedName>
</protein>
<dbReference type="Pfam" id="PF01381">
    <property type="entry name" value="HTH_3"/>
    <property type="match status" value="1"/>
</dbReference>
<dbReference type="EMBL" id="CP102480">
    <property type="protein sequence ID" value="UUX50758.1"/>
    <property type="molecule type" value="Genomic_DNA"/>
</dbReference>
<organism evidence="2 3">
    <name type="scientific">Nisaea acidiphila</name>
    <dbReference type="NCBI Taxonomy" id="1862145"/>
    <lineage>
        <taxon>Bacteria</taxon>
        <taxon>Pseudomonadati</taxon>
        <taxon>Pseudomonadota</taxon>
        <taxon>Alphaproteobacteria</taxon>
        <taxon>Rhodospirillales</taxon>
        <taxon>Thalassobaculaceae</taxon>
        <taxon>Nisaea</taxon>
    </lineage>
</organism>
<dbReference type="InterPro" id="IPR010982">
    <property type="entry name" value="Lambda_DNA-bd_dom_sf"/>
</dbReference>
<dbReference type="Proteomes" id="UP001060336">
    <property type="component" value="Chromosome"/>
</dbReference>
<dbReference type="SMART" id="SM00530">
    <property type="entry name" value="HTH_XRE"/>
    <property type="match status" value="1"/>
</dbReference>
<keyword evidence="3" id="KW-1185">Reference proteome</keyword>
<dbReference type="CDD" id="cd00093">
    <property type="entry name" value="HTH_XRE"/>
    <property type="match status" value="1"/>
</dbReference>
<accession>A0A9J7AUG9</accession>